<dbReference type="WBParaSite" id="Hba_13712">
    <property type="protein sequence ID" value="Hba_13712"/>
    <property type="gene ID" value="Hba_13712"/>
</dbReference>
<reference evidence="2" key="1">
    <citation type="submission" date="2016-11" db="UniProtKB">
        <authorList>
            <consortium name="WormBaseParasite"/>
        </authorList>
    </citation>
    <scope>IDENTIFICATION</scope>
</reference>
<accession>A0A1I7X8I9</accession>
<organism evidence="1 2">
    <name type="scientific">Heterorhabditis bacteriophora</name>
    <name type="common">Entomopathogenic nematode worm</name>
    <dbReference type="NCBI Taxonomy" id="37862"/>
    <lineage>
        <taxon>Eukaryota</taxon>
        <taxon>Metazoa</taxon>
        <taxon>Ecdysozoa</taxon>
        <taxon>Nematoda</taxon>
        <taxon>Chromadorea</taxon>
        <taxon>Rhabditida</taxon>
        <taxon>Rhabditina</taxon>
        <taxon>Rhabditomorpha</taxon>
        <taxon>Strongyloidea</taxon>
        <taxon>Heterorhabditidae</taxon>
        <taxon>Heterorhabditis</taxon>
    </lineage>
</organism>
<evidence type="ECO:0000313" key="2">
    <source>
        <dbReference type="WBParaSite" id="Hba_13712"/>
    </source>
</evidence>
<keyword evidence="1" id="KW-1185">Reference proteome</keyword>
<evidence type="ECO:0000313" key="1">
    <source>
        <dbReference type="Proteomes" id="UP000095283"/>
    </source>
</evidence>
<sequence>MPYSTGSTDSGYCTLRETYVIDGSTNFDNATSSITGTDDEEYRNGQRVAITDRIKSSRISKTRRLRKKIVVTPDSGSSCSSEVSSLAGEEERRRTLSFDDIIKRIYVYFQSMLVTIRREQKFCEQIGGLMADADARWGSVGPLNGWLDPSGCFAPLSFGNISKGPAFRGCWAVPHPSVYFSLLATNVKDYLKFLQR</sequence>
<proteinExistence type="predicted"/>
<dbReference type="Proteomes" id="UP000095283">
    <property type="component" value="Unplaced"/>
</dbReference>
<dbReference type="AlphaFoldDB" id="A0A1I7X8I9"/>
<name>A0A1I7X8I9_HETBA</name>
<protein>
    <submittedName>
        <fullName evidence="2">Uncharacterized protein</fullName>
    </submittedName>
</protein>